<feature type="active site" description="Nucleophile" evidence="5">
    <location>
        <position position="404"/>
    </location>
</feature>
<feature type="binding site" evidence="5">
    <location>
        <position position="351"/>
    </location>
    <ligand>
        <name>S-adenosyl-L-methionine</name>
        <dbReference type="ChEBI" id="CHEBI:59789"/>
    </ligand>
</feature>
<reference evidence="8 9" key="1">
    <citation type="submission" date="2011-01" db="EMBL/GenBank/DDBJ databases">
        <authorList>
            <person name="Weinstock G."/>
            <person name="Sodergren E."/>
            <person name="Clifton S."/>
            <person name="Fulton L."/>
            <person name="Fulton B."/>
            <person name="Courtney L."/>
            <person name="Fronick C."/>
            <person name="Harrison M."/>
            <person name="Strong C."/>
            <person name="Farmer C."/>
            <person name="Delahaunty K."/>
            <person name="Markovic C."/>
            <person name="Hall O."/>
            <person name="Minx P."/>
            <person name="Tomlinson C."/>
            <person name="Mitreva M."/>
            <person name="Hou S."/>
            <person name="Chen J."/>
            <person name="Wollam A."/>
            <person name="Pepin K.H."/>
            <person name="Johnson M."/>
            <person name="Bhonagiri V."/>
            <person name="Zhang X."/>
            <person name="Suruliraj S."/>
            <person name="Warren W."/>
            <person name="Chinwalla A."/>
            <person name="Mardis E.R."/>
            <person name="Wilson R.K."/>
        </authorList>
    </citation>
    <scope>NUCLEOTIDE SEQUENCE [LARGE SCALE GENOMIC DNA]</scope>
    <source>
        <strain evidence="9">DSM 22608 / JCM 16073 / KCTC 15190 / YIT 12066</strain>
    </source>
</reference>
<keyword evidence="3 5" id="KW-0949">S-adenosyl-L-methionine</keyword>
<dbReference type="EMBL" id="AEVO01000032">
    <property type="protein sequence ID" value="EFY07491.1"/>
    <property type="molecule type" value="Genomic_DNA"/>
</dbReference>
<gene>
    <name evidence="8" type="ORF">HMPREF9444_00683</name>
</gene>
<dbReference type="SUPFAM" id="SSF53335">
    <property type="entry name" value="S-adenosyl-L-methionine-dependent methyltransferases"/>
    <property type="match status" value="1"/>
</dbReference>
<feature type="binding site" evidence="5">
    <location>
        <position position="306"/>
    </location>
    <ligand>
        <name>S-adenosyl-L-methionine</name>
        <dbReference type="ChEBI" id="CHEBI:59789"/>
    </ligand>
</feature>
<keyword evidence="1 5" id="KW-0489">Methyltransferase</keyword>
<comment type="caution">
    <text evidence="8">The sequence shown here is derived from an EMBL/GenBank/DDBJ whole genome shotgun (WGS) entry which is preliminary data.</text>
</comment>
<dbReference type="Gene3D" id="3.40.50.150">
    <property type="entry name" value="Vaccinia Virus protein VP39"/>
    <property type="match status" value="1"/>
</dbReference>
<dbReference type="GO" id="GO:0003723">
    <property type="term" value="F:RNA binding"/>
    <property type="evidence" value="ECO:0007669"/>
    <property type="project" value="UniProtKB-UniRule"/>
</dbReference>
<organism evidence="8 9">
    <name type="scientific">Succinatimonas hippei (strain DSM 22608 / JCM 16073 / KCTC 15190 / YIT 12066)</name>
    <dbReference type="NCBI Taxonomy" id="762983"/>
    <lineage>
        <taxon>Bacteria</taxon>
        <taxon>Pseudomonadati</taxon>
        <taxon>Pseudomonadota</taxon>
        <taxon>Gammaproteobacteria</taxon>
        <taxon>Aeromonadales</taxon>
        <taxon>Succinivibrionaceae</taxon>
        <taxon>Succinatimonas</taxon>
    </lineage>
</organism>
<keyword evidence="4 5" id="KW-0694">RNA-binding</keyword>
<evidence type="ECO:0000256" key="3">
    <source>
        <dbReference type="ARBA" id="ARBA00022691"/>
    </source>
</evidence>
<dbReference type="Proteomes" id="UP000018458">
    <property type="component" value="Unassembled WGS sequence"/>
</dbReference>
<dbReference type="PROSITE" id="PS51686">
    <property type="entry name" value="SAM_MT_RSMB_NOP"/>
    <property type="match status" value="1"/>
</dbReference>
<dbReference type="AlphaFoldDB" id="E8LJ10"/>
<protein>
    <submittedName>
        <fullName evidence="8">Putative ribosomal RNA small subunit methyltransferase B</fullName>
    </submittedName>
</protein>
<dbReference type="InterPro" id="IPR049560">
    <property type="entry name" value="MeTrfase_RsmB-F_NOP2_cat"/>
</dbReference>
<dbReference type="InterPro" id="IPR023267">
    <property type="entry name" value="RCMT"/>
</dbReference>
<dbReference type="InterPro" id="IPR001678">
    <property type="entry name" value="MeTrfase_RsmB-F_NOP2_dom"/>
</dbReference>
<dbReference type="GO" id="GO:0008173">
    <property type="term" value="F:RNA methyltransferase activity"/>
    <property type="evidence" value="ECO:0007669"/>
    <property type="project" value="InterPro"/>
</dbReference>
<dbReference type="PANTHER" id="PTHR22807">
    <property type="entry name" value="NOP2 YEAST -RELATED NOL1/NOP2/FMU SUN DOMAIN-CONTAINING"/>
    <property type="match status" value="1"/>
</dbReference>
<feature type="binding site" evidence="5">
    <location>
        <position position="333"/>
    </location>
    <ligand>
        <name>S-adenosyl-L-methionine</name>
        <dbReference type="ChEBI" id="CHEBI:59789"/>
    </ligand>
</feature>
<dbReference type="Pfam" id="PF01189">
    <property type="entry name" value="Methyltr_RsmB-F"/>
    <property type="match status" value="1"/>
</dbReference>
<evidence type="ECO:0000256" key="1">
    <source>
        <dbReference type="ARBA" id="ARBA00022603"/>
    </source>
</evidence>
<sequence length="452" mass="51221">MEKRDFSKSGPRINRKANAGKNTSKPRQRFFNKNADKKTMHDRPFKDTTVKRLGFSPFQIRLIQSILSSVLVDGKPLDKAYAYWFAKVKIQALEQGFLIKQINAMFRRLSFYAIVCCLKRPSDLSRHINWLILAYCAEQEWPLPDIDAEGFDRAGLKERIKIAKEDELLNEGCPVWLNELCTKELSDKWPQERKALAKEPSRYIRANALKTTRENLGHVLSEEGVVTRPVKGVYSALEVTSNAALFRTAAFKEGLFEQQDAGSQLIPPFLDAQPGMRVIDACAGSGGKTLQLAAIMENKGVIIALDTEGWKLDDLKKRSRRAGAFNIETRVIDSTKVIKRLYDHADRVLIDAPCSGLGVLRRTPDSKWRDLRPRIIELKKIQQDILSRYSQMVKVGGIVVYSTCSILPSENELQVKEFIANSNGAFELLEDKTLYPSEGFDGFYMAKIIRKA</sequence>
<dbReference type="PRINTS" id="PR02008">
    <property type="entry name" value="RCMTFAMILY"/>
</dbReference>
<dbReference type="PANTHER" id="PTHR22807:SF53">
    <property type="entry name" value="RIBOSOMAL RNA SMALL SUBUNIT METHYLTRANSFERASE B-RELATED"/>
    <property type="match status" value="1"/>
</dbReference>
<dbReference type="eggNOG" id="COG0144">
    <property type="taxonomic scope" value="Bacteria"/>
</dbReference>
<dbReference type="HOGENOM" id="CLU_005316_0_2_6"/>
<comment type="similarity">
    <text evidence="5">Belongs to the class I-like SAM-binding methyltransferase superfamily. RsmB/NOP family.</text>
</comment>
<evidence type="ECO:0000256" key="4">
    <source>
        <dbReference type="ARBA" id="ARBA00022884"/>
    </source>
</evidence>
<comment type="caution">
    <text evidence="5">Lacks conserved residue(s) required for the propagation of feature annotation.</text>
</comment>
<dbReference type="RefSeq" id="WP_009142898.1">
    <property type="nucleotide sequence ID" value="NZ_GL830969.1"/>
</dbReference>
<dbReference type="InterPro" id="IPR029063">
    <property type="entry name" value="SAM-dependent_MTases_sf"/>
</dbReference>
<evidence type="ECO:0000313" key="9">
    <source>
        <dbReference type="Proteomes" id="UP000018458"/>
    </source>
</evidence>
<feature type="region of interest" description="Disordered" evidence="6">
    <location>
        <begin position="1"/>
        <end position="41"/>
    </location>
</feature>
<keyword evidence="2 5" id="KW-0808">Transferase</keyword>
<evidence type="ECO:0000256" key="2">
    <source>
        <dbReference type="ARBA" id="ARBA00022679"/>
    </source>
</evidence>
<name>E8LJ10_SUCHY</name>
<dbReference type="GO" id="GO:0001510">
    <property type="term" value="P:RNA methylation"/>
    <property type="evidence" value="ECO:0007669"/>
    <property type="project" value="InterPro"/>
</dbReference>
<feature type="domain" description="SAM-dependent MTase RsmB/NOP-type" evidence="7">
    <location>
        <begin position="192"/>
        <end position="452"/>
    </location>
</feature>
<evidence type="ECO:0000259" key="7">
    <source>
        <dbReference type="PROSITE" id="PS51686"/>
    </source>
</evidence>
<proteinExistence type="inferred from homology"/>
<keyword evidence="9" id="KW-1185">Reference proteome</keyword>
<evidence type="ECO:0000313" key="8">
    <source>
        <dbReference type="EMBL" id="EFY07491.1"/>
    </source>
</evidence>
<evidence type="ECO:0000256" key="5">
    <source>
        <dbReference type="PROSITE-ProRule" id="PRU01023"/>
    </source>
</evidence>
<dbReference type="STRING" id="762983.HMPREF9444_00683"/>
<evidence type="ECO:0000256" key="6">
    <source>
        <dbReference type="SAM" id="MobiDB-lite"/>
    </source>
</evidence>
<dbReference type="CDD" id="cd02440">
    <property type="entry name" value="AdoMet_MTases"/>
    <property type="match status" value="1"/>
</dbReference>
<accession>E8LJ10</accession>